<dbReference type="HOGENOM" id="CLU_059260_0_0_1"/>
<accession>W6MIX9</accession>
<evidence type="ECO:0000256" key="8">
    <source>
        <dbReference type="ARBA" id="ARBA00023136"/>
    </source>
</evidence>
<dbReference type="OrthoDB" id="540503at2759"/>
<feature type="transmembrane region" description="Helical" evidence="9">
    <location>
        <begin position="268"/>
        <end position="286"/>
    </location>
</feature>
<keyword evidence="3" id="KW-0444">Lipid biosynthesis</keyword>
<evidence type="ECO:0000256" key="5">
    <source>
        <dbReference type="ARBA" id="ARBA00022989"/>
    </source>
</evidence>
<dbReference type="GO" id="GO:0042761">
    <property type="term" value="P:very long-chain fatty acid biosynthetic process"/>
    <property type="evidence" value="ECO:0007669"/>
    <property type="project" value="TreeGrafter"/>
</dbReference>
<feature type="transmembrane region" description="Helical" evidence="9">
    <location>
        <begin position="95"/>
        <end position="114"/>
    </location>
</feature>
<reference evidence="11" key="1">
    <citation type="submission" date="2013-12" db="EMBL/GenBank/DDBJ databases">
        <authorList>
            <person name="Genoscope - CEA"/>
        </authorList>
    </citation>
    <scope>NUCLEOTIDE SEQUENCE</scope>
    <source>
        <strain evidence="11">CBS 1993</strain>
    </source>
</reference>
<reference evidence="11" key="2">
    <citation type="submission" date="2014-02" db="EMBL/GenBank/DDBJ databases">
        <title>Complete DNA sequence of /Kuraishia capsulata/ illustrates novel genomic features among budding yeasts (/Saccharomycotina/).</title>
        <authorList>
            <person name="Morales L."/>
            <person name="Noel B."/>
            <person name="Porcel B."/>
            <person name="Marcet-Houben M."/>
            <person name="Hullo M-F."/>
            <person name="Sacerdot C."/>
            <person name="Tekaia F."/>
            <person name="Leh-Louis V."/>
            <person name="Despons L."/>
            <person name="Khanna V."/>
            <person name="Aury J-M."/>
            <person name="Barbe V."/>
            <person name="Couloux A."/>
            <person name="Labadie K."/>
            <person name="Pelletier E."/>
            <person name="Souciet J-L."/>
            <person name="Boekhout T."/>
            <person name="Gabaldon T."/>
            <person name="Wincker P."/>
            <person name="Dujon B."/>
        </authorList>
    </citation>
    <scope>NUCLEOTIDE SEQUENCE</scope>
    <source>
        <strain evidence="11">CBS 1993</strain>
    </source>
</reference>
<dbReference type="PANTHER" id="PTHR10556">
    <property type="entry name" value="3-OXO-5-ALPHA-STEROID 4-DEHYDROGENASE"/>
    <property type="match status" value="1"/>
</dbReference>
<organism evidence="11 12">
    <name type="scientific">Kuraishia capsulata CBS 1993</name>
    <dbReference type="NCBI Taxonomy" id="1382522"/>
    <lineage>
        <taxon>Eukaryota</taxon>
        <taxon>Fungi</taxon>
        <taxon>Dikarya</taxon>
        <taxon>Ascomycota</taxon>
        <taxon>Saccharomycotina</taxon>
        <taxon>Pichiomycetes</taxon>
        <taxon>Pichiales</taxon>
        <taxon>Pichiaceae</taxon>
        <taxon>Kuraishia</taxon>
    </lineage>
</organism>
<gene>
    <name evidence="11" type="ORF">KUCA_T00002107001</name>
</gene>
<dbReference type="PANTHER" id="PTHR10556:SF28">
    <property type="entry name" value="VERY-LONG-CHAIN ENOYL-COA REDUCTASE"/>
    <property type="match status" value="1"/>
</dbReference>
<dbReference type="InterPro" id="IPR039357">
    <property type="entry name" value="SRD5A/TECR"/>
</dbReference>
<keyword evidence="7" id="KW-0443">Lipid metabolism</keyword>
<evidence type="ECO:0000313" key="11">
    <source>
        <dbReference type="EMBL" id="CDK26136.1"/>
    </source>
</evidence>
<comment type="similarity">
    <text evidence="2">Belongs to the steroid 5-alpha reductase family.</text>
</comment>
<feature type="domain" description="3-oxo-5-alpha-steroid 4-dehydrogenase C-terminal" evidence="10">
    <location>
        <begin position="153"/>
        <end position="312"/>
    </location>
</feature>
<dbReference type="PROSITE" id="PS50244">
    <property type="entry name" value="S5A_REDUCTASE"/>
    <property type="match status" value="1"/>
</dbReference>
<evidence type="ECO:0000256" key="4">
    <source>
        <dbReference type="ARBA" id="ARBA00022692"/>
    </source>
</evidence>
<evidence type="ECO:0000256" key="2">
    <source>
        <dbReference type="ARBA" id="ARBA00007742"/>
    </source>
</evidence>
<sequence>MSEYILSIEPVRKGGKLRPLNVHTTPGTVVQSIVTAYAEKMKLDPNRIYLTIPTKPKAKKLNYDLSLEANGIKFDSDGSFVVKVKDLGPQISWRLVYVIEYFGGIFIPAIFYFFVYDPHSMTRVQIACFWMLLLHFFKREYETLFVHQFSLSTMPFAYVFRNSAHYWILGALNISFAIFSQNNYTSGWKKWFFHVAEPSDLSLFSLVAFWVIAQQSNYRTHVILSELRSDGSKERKIPFGFGFDMVSFPNYFYESMGWLSFAMLNNNWSSWLFWIVGTGQMYIWAVKKHNRYRKDFGERYPKNRKAMFPYLL</sequence>
<evidence type="ECO:0000256" key="6">
    <source>
        <dbReference type="ARBA" id="ARBA00023002"/>
    </source>
</evidence>
<name>W6MIX9_9ASCO</name>
<keyword evidence="8 9" id="KW-0472">Membrane</keyword>
<dbReference type="InterPro" id="IPR001104">
    <property type="entry name" value="3-oxo-5_a-steroid_4-DH_C"/>
</dbReference>
<dbReference type="Pfam" id="PF02544">
    <property type="entry name" value="Steroid_dh"/>
    <property type="match status" value="1"/>
</dbReference>
<dbReference type="AlphaFoldDB" id="W6MIX9"/>
<keyword evidence="6" id="KW-0560">Oxidoreductase</keyword>
<dbReference type="STRING" id="1382522.W6MIX9"/>
<dbReference type="Proteomes" id="UP000019384">
    <property type="component" value="Unassembled WGS sequence"/>
</dbReference>
<dbReference type="RefSeq" id="XP_022458144.1">
    <property type="nucleotide sequence ID" value="XM_022604355.1"/>
</dbReference>
<feature type="transmembrane region" description="Helical" evidence="9">
    <location>
        <begin position="191"/>
        <end position="213"/>
    </location>
</feature>
<keyword evidence="12" id="KW-1185">Reference proteome</keyword>
<evidence type="ECO:0000256" key="9">
    <source>
        <dbReference type="SAM" id="Phobius"/>
    </source>
</evidence>
<keyword evidence="4 9" id="KW-0812">Transmembrane</keyword>
<evidence type="ECO:0000256" key="1">
    <source>
        <dbReference type="ARBA" id="ARBA00004141"/>
    </source>
</evidence>
<evidence type="ECO:0000256" key="7">
    <source>
        <dbReference type="ARBA" id="ARBA00023098"/>
    </source>
</evidence>
<comment type="subcellular location">
    <subcellularLocation>
        <location evidence="1">Membrane</location>
        <topology evidence="1">Multi-pass membrane protein</topology>
    </subcellularLocation>
</comment>
<dbReference type="EMBL" id="HG793126">
    <property type="protein sequence ID" value="CDK26136.1"/>
    <property type="molecule type" value="Genomic_DNA"/>
</dbReference>
<evidence type="ECO:0000259" key="10">
    <source>
        <dbReference type="Pfam" id="PF02544"/>
    </source>
</evidence>
<proteinExistence type="inferred from homology"/>
<keyword evidence="5 9" id="KW-1133">Transmembrane helix</keyword>
<evidence type="ECO:0000313" key="12">
    <source>
        <dbReference type="Proteomes" id="UP000019384"/>
    </source>
</evidence>
<dbReference type="GO" id="GO:0016020">
    <property type="term" value="C:membrane"/>
    <property type="evidence" value="ECO:0007669"/>
    <property type="project" value="UniProtKB-SubCell"/>
</dbReference>
<feature type="transmembrane region" description="Helical" evidence="9">
    <location>
        <begin position="158"/>
        <end position="179"/>
    </location>
</feature>
<dbReference type="GO" id="GO:0016627">
    <property type="term" value="F:oxidoreductase activity, acting on the CH-CH group of donors"/>
    <property type="evidence" value="ECO:0007669"/>
    <property type="project" value="InterPro"/>
</dbReference>
<dbReference type="GeneID" id="34519532"/>
<evidence type="ECO:0000256" key="3">
    <source>
        <dbReference type="ARBA" id="ARBA00022516"/>
    </source>
</evidence>
<protein>
    <recommendedName>
        <fullName evidence="10">3-oxo-5-alpha-steroid 4-dehydrogenase C-terminal domain-containing protein</fullName>
    </recommendedName>
</protein>